<dbReference type="Pfam" id="PF02463">
    <property type="entry name" value="SMC_N"/>
    <property type="match status" value="1"/>
</dbReference>
<feature type="region of interest" description="Disordered" evidence="2">
    <location>
        <begin position="603"/>
        <end position="628"/>
    </location>
</feature>
<accession>A0A1F7U9A7</accession>
<gene>
    <name evidence="4" type="ORF">A3D72_04045</name>
</gene>
<evidence type="ECO:0000313" key="5">
    <source>
        <dbReference type="Proteomes" id="UP000176303"/>
    </source>
</evidence>
<name>A0A1F7U9A7_9BACT</name>
<comment type="caution">
    <text evidence="4">The sequence shown here is derived from an EMBL/GenBank/DDBJ whole genome shotgun (WGS) entry which is preliminary data.</text>
</comment>
<dbReference type="Gene3D" id="6.10.140.1720">
    <property type="match status" value="1"/>
</dbReference>
<reference evidence="4 5" key="1">
    <citation type="journal article" date="2016" name="Nat. Commun.">
        <title>Thousands of microbial genomes shed light on interconnected biogeochemical processes in an aquifer system.</title>
        <authorList>
            <person name="Anantharaman K."/>
            <person name="Brown C.T."/>
            <person name="Hug L.A."/>
            <person name="Sharon I."/>
            <person name="Castelle C.J."/>
            <person name="Probst A.J."/>
            <person name="Thomas B.C."/>
            <person name="Singh A."/>
            <person name="Wilkins M.J."/>
            <person name="Karaoz U."/>
            <person name="Brodie E.L."/>
            <person name="Williams K.H."/>
            <person name="Hubbard S.S."/>
            <person name="Banfield J.F."/>
        </authorList>
    </citation>
    <scope>NUCLEOTIDE SEQUENCE [LARGE SCALE GENOMIC DNA]</scope>
</reference>
<dbReference type="STRING" id="1802391.A3D72_04045"/>
<feature type="compositionally biased region" description="Basic and acidic residues" evidence="2">
    <location>
        <begin position="603"/>
        <end position="612"/>
    </location>
</feature>
<dbReference type="PANTHER" id="PTHR43977">
    <property type="entry name" value="STRUCTURAL MAINTENANCE OF CHROMOSOMES PROTEIN 3"/>
    <property type="match status" value="1"/>
</dbReference>
<evidence type="ECO:0000256" key="1">
    <source>
        <dbReference type="SAM" id="Coils"/>
    </source>
</evidence>
<keyword evidence="1" id="KW-0175">Coiled coil</keyword>
<dbReference type="Proteomes" id="UP000176303">
    <property type="component" value="Unassembled WGS sequence"/>
</dbReference>
<dbReference type="Gene3D" id="3.40.50.300">
    <property type="entry name" value="P-loop containing nucleotide triphosphate hydrolases"/>
    <property type="match status" value="2"/>
</dbReference>
<organism evidence="4 5">
    <name type="scientific">Candidatus Uhrbacteria bacterium RIFCSPHIGHO2_02_FULL_57_19</name>
    <dbReference type="NCBI Taxonomy" id="1802391"/>
    <lineage>
        <taxon>Bacteria</taxon>
        <taxon>Candidatus Uhriibacteriota</taxon>
    </lineage>
</organism>
<dbReference type="SUPFAM" id="SSF52540">
    <property type="entry name" value="P-loop containing nucleoside triphosphate hydrolases"/>
    <property type="match status" value="1"/>
</dbReference>
<dbReference type="InterPro" id="IPR003395">
    <property type="entry name" value="RecF/RecN/SMC_N"/>
</dbReference>
<feature type="domain" description="RecF/RecN/SMC N-terminal" evidence="3">
    <location>
        <begin position="2"/>
        <end position="741"/>
    </location>
</feature>
<evidence type="ECO:0000259" key="3">
    <source>
        <dbReference type="Pfam" id="PF02463"/>
    </source>
</evidence>
<feature type="coiled-coil region" evidence="1">
    <location>
        <begin position="247"/>
        <end position="308"/>
    </location>
</feature>
<evidence type="ECO:0000313" key="4">
    <source>
        <dbReference type="EMBL" id="OGL74304.1"/>
    </source>
</evidence>
<dbReference type="EMBL" id="MGDZ01000002">
    <property type="protein sequence ID" value="OGL74304.1"/>
    <property type="molecule type" value="Genomic_DNA"/>
</dbReference>
<feature type="coiled-coil region" evidence="1">
    <location>
        <begin position="405"/>
        <end position="493"/>
    </location>
</feature>
<sequence>MYLQKLELQGFKSFANRTELEFLGPKAGTKGITAIVGPNGSGKSNVADGIRWVLGEQSMKLLRGKKSEDVIFSGSEKRARSGFAEVSMLLNNEDRKADIEYPELLITRRLYRDGTSEYLVNKQKTRLTDIQLLLARASFGERHYSVIGQGMIEQLLQLSPEERREFFEEASGVKPLELKKDQALGKLESAEENLRTAEGLIREIEPRMRSLSRQAKRLEDRGTIEEELHGLQHAYYGSLWKESNAKCKVQSEKLREIEGRLAKKRAEAAAIETEFSKLEKEETRSDAFLKLQLEYQKLVEERSALREKEFEARGAIDRARSGTVAVPLPISRIISELQAISALQDETIERLTKATSMDDVRGILNETKDLAKRTRDLLDRLERPAPGKTDTSKTERELSGITEKMKDLAGKLADIQKRIEAAGKEEAGRKGAFFEAQRRLQGKQEELYAVDRELSEARIELARLETRREALENEMATELKERLERVKHEVESREAPSPTAKGPLPQEEIQAKIQKLKYQLELIGGIDPEVIKEYTETNERWTFLTTQVDDLRKSITDLETVIVELNRLIEIQFSETFERINEAFGRYFKILFNGGQAKLERKRVAPTHKREEEELEEGVEPTKAEERPPSIAEKFAAEEFEIEIHASPPGKRIKSLAMLSGGERSLSAIALISAIIAVNPSPFVVLDEVDAALDESNSIRFAQIVRELSSQTQFIVITHNRYTMEHASTLYGVTMRDDGTSQLLSVKLEDIKR</sequence>
<protein>
    <recommendedName>
        <fullName evidence="3">RecF/RecN/SMC N-terminal domain-containing protein</fullName>
    </recommendedName>
</protein>
<feature type="coiled-coil region" evidence="1">
    <location>
        <begin position="173"/>
        <end position="221"/>
    </location>
</feature>
<dbReference type="AlphaFoldDB" id="A0A1F7U9A7"/>
<dbReference type="InterPro" id="IPR027417">
    <property type="entry name" value="P-loop_NTPase"/>
</dbReference>
<proteinExistence type="predicted"/>
<evidence type="ECO:0000256" key="2">
    <source>
        <dbReference type="SAM" id="MobiDB-lite"/>
    </source>
</evidence>